<evidence type="ECO:0000313" key="1">
    <source>
        <dbReference type="EMBL" id="GFU46025.1"/>
    </source>
</evidence>
<reference evidence="1" key="1">
    <citation type="submission" date="2020-08" db="EMBL/GenBank/DDBJ databases">
        <title>Multicomponent nature underlies the extraordinary mechanical properties of spider dragline silk.</title>
        <authorList>
            <person name="Kono N."/>
            <person name="Nakamura H."/>
            <person name="Mori M."/>
            <person name="Yoshida Y."/>
            <person name="Ohtoshi R."/>
            <person name="Malay A.D."/>
            <person name="Moran D.A.P."/>
            <person name="Tomita M."/>
            <person name="Numata K."/>
            <person name="Arakawa K."/>
        </authorList>
    </citation>
    <scope>NUCLEOTIDE SEQUENCE</scope>
</reference>
<keyword evidence="2" id="KW-1185">Reference proteome</keyword>
<comment type="caution">
    <text evidence="1">The sequence shown here is derived from an EMBL/GenBank/DDBJ whole genome shotgun (WGS) entry which is preliminary data.</text>
</comment>
<proteinExistence type="predicted"/>
<sequence>MSVSSYEASIGRVAIIGSTAIAAGFTVDSLCEFPSTAFVVGSGELVGGALKPSIDSLVSIVDTIDHAKRKTKLYGPQHRQVFKGSA</sequence>
<dbReference type="EMBL" id="BMAW01036832">
    <property type="protein sequence ID" value="GFU46025.1"/>
    <property type="molecule type" value="Genomic_DNA"/>
</dbReference>
<evidence type="ECO:0000313" key="2">
    <source>
        <dbReference type="Proteomes" id="UP000887013"/>
    </source>
</evidence>
<dbReference type="Proteomes" id="UP000887013">
    <property type="component" value="Unassembled WGS sequence"/>
</dbReference>
<gene>
    <name evidence="1" type="ORF">NPIL_628701</name>
</gene>
<organism evidence="1 2">
    <name type="scientific">Nephila pilipes</name>
    <name type="common">Giant wood spider</name>
    <name type="synonym">Nephila maculata</name>
    <dbReference type="NCBI Taxonomy" id="299642"/>
    <lineage>
        <taxon>Eukaryota</taxon>
        <taxon>Metazoa</taxon>
        <taxon>Ecdysozoa</taxon>
        <taxon>Arthropoda</taxon>
        <taxon>Chelicerata</taxon>
        <taxon>Arachnida</taxon>
        <taxon>Araneae</taxon>
        <taxon>Araneomorphae</taxon>
        <taxon>Entelegynae</taxon>
        <taxon>Araneoidea</taxon>
        <taxon>Nephilidae</taxon>
        <taxon>Nephila</taxon>
    </lineage>
</organism>
<accession>A0A8X6R383</accession>
<dbReference type="AlphaFoldDB" id="A0A8X6R383"/>
<protein>
    <submittedName>
        <fullName evidence="1">Uncharacterized protein</fullName>
    </submittedName>
</protein>
<name>A0A8X6R383_NEPPI</name>